<sequence>MTEYSPTKGSGHIKLLQEKSATENCAKESPSDLAGNGQASLASLRLGDDPMESAADGANGKTADEPAFFKTAAPSSAVQAPSEELDGLMGYLLTELLKSTSRKPQSTTGAQSGAAAIATASGADQDAAQVVARGSGSDASSAAHAAAGPTATPGQAPEKTEGEKQDDIAFFYSSFLMQCLTELLSSYAPCKTSFVNFNKKRLFAAAVGASATPVSTPAANASAGVAFAPGTPGGRDAARSRAGILSTFLTELVPAGFLSSYDSSELRRKMTLSNWAMSVLVALSADVSVHIDVKEVPADLISVRKTVLDAIARSIKEAASSSEPIEVRYGRLYALSDLCHRLLIARPNNTGGKQTEDLTLHMAKTMLEKNFVTVLTSAIADVDLNLPTVKSLLEAILRPLEHLTKVAIRMGKAKDKNSSRAVIDESEDDTDFSSDYDMEEAFDDDDDDDHDIEREDTPDFYRNSSLGMHTGEMETGLDDDEMSDEDMDDDEDMEMEDFDSETGSELSTDEELEGLDGDDPHRRGF</sequence>
<evidence type="ECO:0000313" key="3">
    <source>
        <dbReference type="Proteomes" id="UP000242770"/>
    </source>
</evidence>
<dbReference type="GO" id="GO:0017125">
    <property type="term" value="F:deoxycytidyl transferase activity"/>
    <property type="evidence" value="ECO:0007669"/>
    <property type="project" value="TreeGrafter"/>
</dbReference>
<dbReference type="EMBL" id="CCFA01003378">
    <property type="protein sequence ID" value="CDW98495.1"/>
    <property type="molecule type" value="Genomic_DNA"/>
</dbReference>
<feature type="compositionally biased region" description="Acidic residues" evidence="1">
    <location>
        <begin position="475"/>
        <end position="517"/>
    </location>
</feature>
<dbReference type="GO" id="GO:0003887">
    <property type="term" value="F:DNA-directed DNA polymerase activity"/>
    <property type="evidence" value="ECO:0007669"/>
    <property type="project" value="TreeGrafter"/>
</dbReference>
<name>A0A0F7SBU4_9BASI</name>
<evidence type="ECO:0000313" key="2">
    <source>
        <dbReference type="EMBL" id="CDW98495.1"/>
    </source>
</evidence>
<feature type="region of interest" description="Disordered" evidence="1">
    <location>
        <begin position="416"/>
        <end position="525"/>
    </location>
</feature>
<dbReference type="GO" id="GO:0005634">
    <property type="term" value="C:nucleus"/>
    <property type="evidence" value="ECO:0007669"/>
    <property type="project" value="TreeGrafter"/>
</dbReference>
<gene>
    <name evidence="2" type="primary">SSCI56550.1</name>
</gene>
<evidence type="ECO:0000256" key="1">
    <source>
        <dbReference type="SAM" id="MobiDB-lite"/>
    </source>
</evidence>
<dbReference type="PANTHER" id="PTHR45990:SF1">
    <property type="entry name" value="DNA REPAIR PROTEIN REV1"/>
    <property type="match status" value="1"/>
</dbReference>
<feature type="region of interest" description="Disordered" evidence="1">
    <location>
        <begin position="1"/>
        <end position="67"/>
    </location>
</feature>
<accession>A0A0F7SBU4</accession>
<dbReference type="AlphaFoldDB" id="A0A0F7SBU4"/>
<proteinExistence type="predicted"/>
<protein>
    <submittedName>
        <fullName evidence="2">Uncharacterized protein</fullName>
    </submittedName>
</protein>
<dbReference type="Proteomes" id="UP000242770">
    <property type="component" value="Unassembled WGS sequence"/>
</dbReference>
<dbReference type="STRING" id="49012.A0A0F7SBU4"/>
<feature type="region of interest" description="Disordered" evidence="1">
    <location>
        <begin position="128"/>
        <end position="163"/>
    </location>
</feature>
<keyword evidence="3" id="KW-1185">Reference proteome</keyword>
<dbReference type="GO" id="GO:0042276">
    <property type="term" value="P:error-prone translesion synthesis"/>
    <property type="evidence" value="ECO:0007669"/>
    <property type="project" value="TreeGrafter"/>
</dbReference>
<feature type="compositionally biased region" description="Basic and acidic residues" evidence="1">
    <location>
        <begin position="15"/>
        <end position="30"/>
    </location>
</feature>
<dbReference type="GO" id="GO:0070987">
    <property type="term" value="P:error-free translesion synthesis"/>
    <property type="evidence" value="ECO:0007669"/>
    <property type="project" value="TreeGrafter"/>
</dbReference>
<dbReference type="PANTHER" id="PTHR45990">
    <property type="entry name" value="DNA REPAIR PROTEIN REV1"/>
    <property type="match status" value="1"/>
</dbReference>
<feature type="compositionally biased region" description="Acidic residues" evidence="1">
    <location>
        <begin position="424"/>
        <end position="450"/>
    </location>
</feature>
<reference evidence="3" key="1">
    <citation type="submission" date="2014-06" db="EMBL/GenBank/DDBJ databases">
        <authorList>
            <person name="Berkman P.J."/>
        </authorList>
    </citation>
    <scope>NUCLEOTIDE SEQUENCE [LARGE SCALE GENOMIC DNA]</scope>
</reference>
<organism evidence="2 3">
    <name type="scientific">Sporisorium scitamineum</name>
    <dbReference type="NCBI Taxonomy" id="49012"/>
    <lineage>
        <taxon>Eukaryota</taxon>
        <taxon>Fungi</taxon>
        <taxon>Dikarya</taxon>
        <taxon>Basidiomycota</taxon>
        <taxon>Ustilaginomycotina</taxon>
        <taxon>Ustilaginomycetes</taxon>
        <taxon>Ustilaginales</taxon>
        <taxon>Ustilaginaceae</taxon>
        <taxon>Sporisorium</taxon>
    </lineage>
</organism>
<feature type="compositionally biased region" description="Low complexity" evidence="1">
    <location>
        <begin position="128"/>
        <end position="157"/>
    </location>
</feature>